<evidence type="ECO:0000256" key="5">
    <source>
        <dbReference type="ARBA" id="ARBA00022884"/>
    </source>
</evidence>
<dbReference type="Gene3D" id="2.30.30.100">
    <property type="match status" value="1"/>
</dbReference>
<protein>
    <recommendedName>
        <fullName evidence="9">U6 snRNA-associated Sm-like protein LSm8</fullName>
    </recommendedName>
</protein>
<feature type="domain" description="Sm" evidence="10">
    <location>
        <begin position="1"/>
        <end position="74"/>
    </location>
</feature>
<dbReference type="Proteomes" id="UP000008076">
    <property type="component" value="Unassembled WGS sequence"/>
</dbReference>
<keyword evidence="12" id="KW-1185">Reference proteome</keyword>
<evidence type="ECO:0000256" key="3">
    <source>
        <dbReference type="ARBA" id="ARBA00022664"/>
    </source>
</evidence>
<comment type="subcellular location">
    <subcellularLocation>
        <location evidence="1 9">Nucleus</location>
    </subcellularLocation>
</comment>
<dbReference type="InterPro" id="IPR044642">
    <property type="entry name" value="PTHR15588"/>
</dbReference>
<keyword evidence="3 9" id="KW-0507">mRNA processing</keyword>
<proteinExistence type="inferred from homology"/>
<reference evidence="12" key="1">
    <citation type="submission" date="2007-12" db="EMBL/GenBank/DDBJ databases">
        <title>Annotation of Entamoeba dispar SAW760.</title>
        <authorList>
            <person name="Lorenzi H."/>
            <person name="Inman J."/>
            <person name="Schobel S."/>
            <person name="Amedeo P."/>
            <person name="Caler E."/>
        </authorList>
    </citation>
    <scope>NUCLEOTIDE SEQUENCE [LARGE SCALE GENOMIC DNA]</scope>
    <source>
        <strain evidence="12">ATCC PRA-260 / SAW760</strain>
    </source>
</reference>
<sequence>MSLVKEYINKKVEVITTLGKVYIGILTGYDNPMNIVLKNSVERTFSKEGVSNISCGLLILRGDEIMVIGGLNEEKDNQLDWQCVVSNPLSQALI</sequence>
<dbReference type="AlphaFoldDB" id="B0EPF1"/>
<dbReference type="EMBL" id="DS550257">
    <property type="protein sequence ID" value="EDR23590.1"/>
    <property type="molecule type" value="Genomic_DNA"/>
</dbReference>
<keyword evidence="4 9" id="KW-0747">Spliceosome</keyword>
<dbReference type="VEuPathDB" id="AmoebaDB:EDI_208060"/>
<dbReference type="GeneID" id="5885168"/>
<organism evidence="12">
    <name type="scientific">Entamoeba dispar (strain ATCC PRA-260 / SAW760)</name>
    <dbReference type="NCBI Taxonomy" id="370354"/>
    <lineage>
        <taxon>Eukaryota</taxon>
        <taxon>Amoebozoa</taxon>
        <taxon>Evosea</taxon>
        <taxon>Archamoebae</taxon>
        <taxon>Mastigamoebida</taxon>
        <taxon>Entamoebidae</taxon>
        <taxon>Entamoeba</taxon>
    </lineage>
</organism>
<dbReference type="KEGG" id="edi:EDI_208060"/>
<dbReference type="CDD" id="cd01727">
    <property type="entry name" value="LSm8"/>
    <property type="match status" value="1"/>
</dbReference>
<evidence type="ECO:0000256" key="6">
    <source>
        <dbReference type="ARBA" id="ARBA00023187"/>
    </source>
</evidence>
<evidence type="ECO:0000256" key="8">
    <source>
        <dbReference type="ARBA" id="ARBA00023274"/>
    </source>
</evidence>
<dbReference type="RefSeq" id="XP_001740010.1">
    <property type="nucleotide sequence ID" value="XM_001739958.1"/>
</dbReference>
<comment type="similarity">
    <text evidence="2 9">Belongs to the snRNP Sm proteins family.</text>
</comment>
<dbReference type="Pfam" id="PF01423">
    <property type="entry name" value="LSM"/>
    <property type="match status" value="1"/>
</dbReference>
<comment type="subunit">
    <text evidence="9">LSm subunits form a heteromer with a doughnut shape.</text>
</comment>
<dbReference type="GO" id="GO:0071011">
    <property type="term" value="C:precatalytic spliceosome"/>
    <property type="evidence" value="ECO:0007669"/>
    <property type="project" value="TreeGrafter"/>
</dbReference>
<evidence type="ECO:0000256" key="9">
    <source>
        <dbReference type="RuleBase" id="RU365048"/>
    </source>
</evidence>
<evidence type="ECO:0000259" key="10">
    <source>
        <dbReference type="PROSITE" id="PS52002"/>
    </source>
</evidence>
<dbReference type="InterPro" id="IPR010920">
    <property type="entry name" value="LSM_dom_sf"/>
</dbReference>
<keyword evidence="5 9" id="KW-0694">RNA-binding</keyword>
<keyword evidence="6 9" id="KW-0508">mRNA splicing</keyword>
<evidence type="ECO:0000313" key="11">
    <source>
        <dbReference type="EMBL" id="EDR23590.1"/>
    </source>
</evidence>
<dbReference type="eggNOG" id="KOG1784">
    <property type="taxonomic scope" value="Eukaryota"/>
</dbReference>
<name>B0EPF1_ENTDS</name>
<evidence type="ECO:0000256" key="1">
    <source>
        <dbReference type="ARBA" id="ARBA00004123"/>
    </source>
</evidence>
<dbReference type="InterPro" id="IPR034103">
    <property type="entry name" value="Lsm8"/>
</dbReference>
<dbReference type="PANTHER" id="PTHR15588:SF9">
    <property type="entry name" value="U6 SNRNA-ASSOCIATED SM-LIKE PROTEIN LSM8"/>
    <property type="match status" value="1"/>
</dbReference>
<dbReference type="OrthoDB" id="10263346at2759"/>
<accession>B0EPF1</accession>
<dbReference type="GO" id="GO:0000398">
    <property type="term" value="P:mRNA splicing, via spliceosome"/>
    <property type="evidence" value="ECO:0007669"/>
    <property type="project" value="UniProtKB-UniRule"/>
</dbReference>
<dbReference type="SMART" id="SM00651">
    <property type="entry name" value="Sm"/>
    <property type="match status" value="1"/>
</dbReference>
<dbReference type="SUPFAM" id="SSF50182">
    <property type="entry name" value="Sm-like ribonucleoproteins"/>
    <property type="match status" value="1"/>
</dbReference>
<dbReference type="OMA" id="AACDQTT"/>
<dbReference type="InterPro" id="IPR047575">
    <property type="entry name" value="Sm"/>
</dbReference>
<evidence type="ECO:0000256" key="4">
    <source>
        <dbReference type="ARBA" id="ARBA00022728"/>
    </source>
</evidence>
<evidence type="ECO:0000313" key="12">
    <source>
        <dbReference type="Proteomes" id="UP000008076"/>
    </source>
</evidence>
<gene>
    <name evidence="9" type="primary">LSM8</name>
    <name evidence="11" type="ORF">EDI_208060</name>
</gene>
<dbReference type="FunFam" id="2.30.30.100:FF:000095">
    <property type="entry name" value="U6 snRNA-associated Sm-like protein LSm8"/>
    <property type="match status" value="1"/>
</dbReference>
<keyword evidence="8 9" id="KW-0687">Ribonucleoprotein</keyword>
<evidence type="ECO:0000256" key="2">
    <source>
        <dbReference type="ARBA" id="ARBA00006850"/>
    </source>
</evidence>
<comment type="function">
    <text evidence="9">Plays role in pre-mRNA splicing as component of the U4/U6-U5 tri-snRNP complex that is involved in spliceosome assembly, and as component of the precatalytic spliceosome (spliceosome B complex). The heptameric LSM2-8 complex binds specifically to the 3'-terminal U-tract of U6 snRNA.</text>
</comment>
<dbReference type="GO" id="GO:0005688">
    <property type="term" value="C:U6 snRNP"/>
    <property type="evidence" value="ECO:0007669"/>
    <property type="project" value="UniProtKB-UniRule"/>
</dbReference>
<dbReference type="InterPro" id="IPR001163">
    <property type="entry name" value="Sm_dom_euk/arc"/>
</dbReference>
<dbReference type="GO" id="GO:0003729">
    <property type="term" value="F:mRNA binding"/>
    <property type="evidence" value="ECO:0007669"/>
    <property type="project" value="TreeGrafter"/>
</dbReference>
<dbReference type="PANTHER" id="PTHR15588">
    <property type="entry name" value="LSM1"/>
    <property type="match status" value="1"/>
</dbReference>
<evidence type="ECO:0000256" key="7">
    <source>
        <dbReference type="ARBA" id="ARBA00023242"/>
    </source>
</evidence>
<keyword evidence="7 9" id="KW-0539">Nucleus</keyword>
<dbReference type="PROSITE" id="PS52002">
    <property type="entry name" value="SM"/>
    <property type="match status" value="1"/>
</dbReference>
<dbReference type="GO" id="GO:0046540">
    <property type="term" value="C:U4/U6 x U5 tri-snRNP complex"/>
    <property type="evidence" value="ECO:0007669"/>
    <property type="project" value="UniProtKB-UniRule"/>
</dbReference>